<keyword evidence="1" id="KW-0472">Membrane</keyword>
<keyword evidence="3" id="KW-1185">Reference proteome</keyword>
<keyword evidence="1" id="KW-0812">Transmembrane</keyword>
<dbReference type="AlphaFoldDB" id="A0A5J4KQV5"/>
<keyword evidence="1" id="KW-1133">Transmembrane helix</keyword>
<accession>A0A5J4KQV5</accession>
<evidence type="ECO:0000313" key="3">
    <source>
        <dbReference type="Proteomes" id="UP000326912"/>
    </source>
</evidence>
<dbReference type="Proteomes" id="UP000326912">
    <property type="component" value="Unassembled WGS sequence"/>
</dbReference>
<sequence length="277" mass="31616">MLQKDRSIWFLRLETLAIIGVLFFFLFTNYLQNRLDLSGKGGVVYLFIAAGLVVISVNHEHYWKRLSQQRLAAAVQSEQYLADEQPEPDISVLAVPIKISMRPRKRLWLLWSVAGGILGVLLVGSMTFFIRRGQMDSINSGLELIEALVVVVLFGIVINSTHDFCPTIQLNAEGITAHSLLRHTFLAWSDVRLFAKYYTPVSALSMQRLQVYELSGEQAFIHWSWSMFSSSWWYVQVNGQPMDRGTYLDFVQNFSQVVRGYTNLPLCELTVSSKQKP</sequence>
<organism evidence="2 3">
    <name type="scientific">Dictyobacter vulcani</name>
    <dbReference type="NCBI Taxonomy" id="2607529"/>
    <lineage>
        <taxon>Bacteria</taxon>
        <taxon>Bacillati</taxon>
        <taxon>Chloroflexota</taxon>
        <taxon>Ktedonobacteria</taxon>
        <taxon>Ktedonobacterales</taxon>
        <taxon>Dictyobacteraceae</taxon>
        <taxon>Dictyobacter</taxon>
    </lineage>
</organism>
<feature type="transmembrane region" description="Helical" evidence="1">
    <location>
        <begin position="107"/>
        <end position="130"/>
    </location>
</feature>
<reference evidence="2 3" key="1">
    <citation type="submission" date="2019-10" db="EMBL/GenBank/DDBJ databases">
        <title>Dictyobacter vulcani sp. nov., within the class Ktedonobacteria, isolated from soil of volcanic Mt. Zao.</title>
        <authorList>
            <person name="Zheng Y."/>
            <person name="Wang C.M."/>
            <person name="Sakai Y."/>
            <person name="Abe K."/>
            <person name="Yokota A."/>
            <person name="Yabe S."/>
        </authorList>
    </citation>
    <scope>NUCLEOTIDE SEQUENCE [LARGE SCALE GENOMIC DNA]</scope>
    <source>
        <strain evidence="2 3">W12</strain>
    </source>
</reference>
<comment type="caution">
    <text evidence="2">The sequence shown here is derived from an EMBL/GenBank/DDBJ whole genome shotgun (WGS) entry which is preliminary data.</text>
</comment>
<proteinExistence type="predicted"/>
<dbReference type="RefSeq" id="WP_151758020.1">
    <property type="nucleotide sequence ID" value="NZ_BKZW01000002.1"/>
</dbReference>
<gene>
    <name evidence="2" type="ORF">KDW_44170</name>
</gene>
<evidence type="ECO:0000313" key="2">
    <source>
        <dbReference type="EMBL" id="GER90255.1"/>
    </source>
</evidence>
<feature type="transmembrane region" description="Helical" evidence="1">
    <location>
        <begin position="43"/>
        <end position="63"/>
    </location>
</feature>
<feature type="transmembrane region" description="Helical" evidence="1">
    <location>
        <begin position="9"/>
        <end position="31"/>
    </location>
</feature>
<evidence type="ECO:0000256" key="1">
    <source>
        <dbReference type="SAM" id="Phobius"/>
    </source>
</evidence>
<feature type="transmembrane region" description="Helical" evidence="1">
    <location>
        <begin position="142"/>
        <end position="161"/>
    </location>
</feature>
<protein>
    <submittedName>
        <fullName evidence="2">Uncharacterized protein</fullName>
    </submittedName>
</protein>
<name>A0A5J4KQV5_9CHLR</name>
<dbReference type="EMBL" id="BKZW01000002">
    <property type="protein sequence ID" value="GER90255.1"/>
    <property type="molecule type" value="Genomic_DNA"/>
</dbReference>